<accession>A0A6I5RNB5</accession>
<gene>
    <name evidence="2" type="ORF">G3O07_04895</name>
</gene>
<proteinExistence type="predicted"/>
<comment type="caution">
    <text evidence="2">The sequence shown here is derived from an EMBL/GenBank/DDBJ whole genome shotgun (WGS) entry which is preliminary data.</text>
</comment>
<dbReference type="PANTHER" id="PTHR48079">
    <property type="entry name" value="PROTEIN YEEZ"/>
    <property type="match status" value="1"/>
</dbReference>
<dbReference type="AlphaFoldDB" id="A0A6I5RNB5"/>
<organism evidence="2 3">
    <name type="scientific">Pseudomonas laurentiana</name>
    <dbReference type="NCBI Taxonomy" id="2364649"/>
    <lineage>
        <taxon>Bacteria</taxon>
        <taxon>Pseudomonadati</taxon>
        <taxon>Pseudomonadota</taxon>
        <taxon>Gammaproteobacteria</taxon>
        <taxon>Pseudomonadales</taxon>
        <taxon>Pseudomonadaceae</taxon>
        <taxon>Pseudomonas</taxon>
    </lineage>
</organism>
<dbReference type="Proteomes" id="UP000471751">
    <property type="component" value="Unassembled WGS sequence"/>
</dbReference>
<dbReference type="InterPro" id="IPR036291">
    <property type="entry name" value="NAD(P)-bd_dom_sf"/>
</dbReference>
<sequence>MSAKVFLTGATGFVGSAILRQLLAVPGREVACAVRGTSARLASDAQPVRCDDFAVDGDWQQALAGVDVVIHSAARVHVMNDTEQDPLAAFRQVNVQGTLNLARHAAVAGARRFIFISSIKVNGEGTVPGQAYRADDTPAPSDPYGISKFEAEQQLLELARGFAMDVVIIRPVLVYGPGVKANFLSMMRWLDRGVVLPFGAIHNRRSLVALDNLVDLVITCMAHPAAANQRFLVSDGEDLSTSQLLTRMAQALGKPARLLPVPAWALQAGARLVGRKALSKRLCGSLAVDIGKTRELLGWAPPVKVDTALQAAARHYQESLRK</sequence>
<dbReference type="InterPro" id="IPR051783">
    <property type="entry name" value="NAD(P)-dependent_oxidoreduct"/>
</dbReference>
<dbReference type="Pfam" id="PF01370">
    <property type="entry name" value="Epimerase"/>
    <property type="match status" value="1"/>
</dbReference>
<keyword evidence="3" id="KW-1185">Reference proteome</keyword>
<dbReference type="GO" id="GO:0004029">
    <property type="term" value="F:aldehyde dehydrogenase (NAD+) activity"/>
    <property type="evidence" value="ECO:0007669"/>
    <property type="project" value="TreeGrafter"/>
</dbReference>
<reference evidence="2 3" key="1">
    <citation type="submission" date="2020-02" db="EMBL/GenBank/DDBJ databases">
        <title>Broccoli isolated Pseudomonas sp.</title>
        <authorList>
            <person name="Fujikawa T."/>
            <person name="Sawada H."/>
        </authorList>
    </citation>
    <scope>NUCLEOTIDE SEQUENCE [LARGE SCALE GENOMIC DNA]</scope>
    <source>
        <strain evidence="2 3">JCM 32154</strain>
    </source>
</reference>
<dbReference type="SUPFAM" id="SSF51735">
    <property type="entry name" value="NAD(P)-binding Rossmann-fold domains"/>
    <property type="match status" value="1"/>
</dbReference>
<dbReference type="InterPro" id="IPR001509">
    <property type="entry name" value="Epimerase_deHydtase"/>
</dbReference>
<name>A0A6I5RNB5_9PSED</name>
<evidence type="ECO:0000313" key="3">
    <source>
        <dbReference type="Proteomes" id="UP000471751"/>
    </source>
</evidence>
<dbReference type="PANTHER" id="PTHR48079:SF6">
    <property type="entry name" value="NAD(P)-BINDING DOMAIN-CONTAINING PROTEIN-RELATED"/>
    <property type="match status" value="1"/>
</dbReference>
<dbReference type="EMBL" id="JAAHBT010000042">
    <property type="protein sequence ID" value="NES09205.1"/>
    <property type="molecule type" value="Genomic_DNA"/>
</dbReference>
<dbReference type="RefSeq" id="WP_163933220.1">
    <property type="nucleotide sequence ID" value="NZ_BMQU01000012.1"/>
</dbReference>
<dbReference type="GO" id="GO:0005737">
    <property type="term" value="C:cytoplasm"/>
    <property type="evidence" value="ECO:0007669"/>
    <property type="project" value="TreeGrafter"/>
</dbReference>
<evidence type="ECO:0000313" key="2">
    <source>
        <dbReference type="EMBL" id="NES09205.1"/>
    </source>
</evidence>
<evidence type="ECO:0000259" key="1">
    <source>
        <dbReference type="Pfam" id="PF01370"/>
    </source>
</evidence>
<feature type="domain" description="NAD-dependent epimerase/dehydratase" evidence="1">
    <location>
        <begin position="5"/>
        <end position="228"/>
    </location>
</feature>
<dbReference type="Gene3D" id="3.40.50.720">
    <property type="entry name" value="NAD(P)-binding Rossmann-like Domain"/>
    <property type="match status" value="1"/>
</dbReference>
<protein>
    <submittedName>
        <fullName evidence="2">SDR family oxidoreductase</fullName>
    </submittedName>
</protein>
<dbReference type="CDD" id="cd05232">
    <property type="entry name" value="UDP_G4E_4_SDR_e"/>
    <property type="match status" value="1"/>
</dbReference>